<name>A0AA35JHB2_SACUV</name>
<proteinExistence type="predicted"/>
<dbReference type="Proteomes" id="UP001162090">
    <property type="component" value="Chromosome 5"/>
</dbReference>
<feature type="chain" id="PRO_5041220621" evidence="1">
    <location>
        <begin position="17"/>
        <end position="157"/>
    </location>
</feature>
<dbReference type="EMBL" id="OX365916">
    <property type="protein sequence ID" value="CAI4060373.1"/>
    <property type="molecule type" value="Genomic_DNA"/>
</dbReference>
<keyword evidence="1" id="KW-0732">Signal</keyword>
<dbReference type="AlphaFoldDB" id="A0AA35JHB2"/>
<evidence type="ECO:0000256" key="1">
    <source>
        <dbReference type="SAM" id="SignalP"/>
    </source>
</evidence>
<evidence type="ECO:0000313" key="2">
    <source>
        <dbReference type="EMBL" id="CAI4060373.1"/>
    </source>
</evidence>
<sequence length="157" mass="16878">MKALTVIAALAALTAAALDYTPLTESDMTALINCLGTEVAKYKISNESGLVVILPNVERILDFQGEDALLHACWLNLHMNSTVLLGPNEGFDYSSNSSLSSYDGPVGNGLRYREPDNGGSVGAYYCTTDDRSTSTSHTKLSSIIYGIIDGKPSYRNF</sequence>
<accession>A0AA35JHB2</accession>
<evidence type="ECO:0000313" key="3">
    <source>
        <dbReference type="Proteomes" id="UP001162090"/>
    </source>
</evidence>
<gene>
    <name evidence="2" type="primary">SUVC05G2180</name>
    <name evidence="2" type="ORF">SUVC_05G2180</name>
</gene>
<protein>
    <submittedName>
        <fullName evidence="2">Uncharacterized protein</fullName>
    </submittedName>
</protein>
<feature type="signal peptide" evidence="1">
    <location>
        <begin position="1"/>
        <end position="16"/>
    </location>
</feature>
<organism evidence="2 3">
    <name type="scientific">Saccharomyces uvarum</name>
    <name type="common">Yeast</name>
    <name type="synonym">Saccharomyces bayanus var. uvarum</name>
    <dbReference type="NCBI Taxonomy" id="230603"/>
    <lineage>
        <taxon>Eukaryota</taxon>
        <taxon>Fungi</taxon>
        <taxon>Dikarya</taxon>
        <taxon>Ascomycota</taxon>
        <taxon>Saccharomycotina</taxon>
        <taxon>Saccharomycetes</taxon>
        <taxon>Saccharomycetales</taxon>
        <taxon>Saccharomycetaceae</taxon>
        <taxon>Saccharomyces</taxon>
    </lineage>
</organism>
<reference evidence="2" key="1">
    <citation type="submission" date="2022-10" db="EMBL/GenBank/DDBJ databases">
        <authorList>
            <person name="Byrne P K."/>
        </authorList>
    </citation>
    <scope>NUCLEOTIDE SEQUENCE</scope>
    <source>
        <strain evidence="2">CBS7001</strain>
    </source>
</reference>